<feature type="signal peptide" evidence="1">
    <location>
        <begin position="1"/>
        <end position="19"/>
    </location>
</feature>
<sequence>MKVRMVWCFMLQCLSPVHTACEMSLYEKREDKDVKAASPEPSCVSMKSDRSVGHFPDLSDGVVTSDPEVERDVIRSVTPHLDCQTLIRQRVKDQHKNSMKNKRCS</sequence>
<gene>
    <name evidence="2" type="ORF">Q8A67_019963</name>
</gene>
<evidence type="ECO:0008006" key="4">
    <source>
        <dbReference type="Google" id="ProtNLM"/>
    </source>
</evidence>
<comment type="caution">
    <text evidence="2">The sequence shown here is derived from an EMBL/GenBank/DDBJ whole genome shotgun (WGS) entry which is preliminary data.</text>
</comment>
<keyword evidence="1" id="KW-0732">Signal</keyword>
<keyword evidence="3" id="KW-1185">Reference proteome</keyword>
<proteinExistence type="predicted"/>
<evidence type="ECO:0000313" key="3">
    <source>
        <dbReference type="Proteomes" id="UP001187343"/>
    </source>
</evidence>
<dbReference type="Proteomes" id="UP001187343">
    <property type="component" value="Unassembled WGS sequence"/>
</dbReference>
<dbReference type="EMBL" id="JAUYZG010000019">
    <property type="protein sequence ID" value="KAK2879172.1"/>
    <property type="molecule type" value="Genomic_DNA"/>
</dbReference>
<evidence type="ECO:0000256" key="1">
    <source>
        <dbReference type="SAM" id="SignalP"/>
    </source>
</evidence>
<accession>A0AA88PGJ2</accession>
<name>A0AA88PGJ2_9TELE</name>
<protein>
    <recommendedName>
        <fullName evidence="4">Secreted protein</fullName>
    </recommendedName>
</protein>
<dbReference type="AlphaFoldDB" id="A0AA88PGJ2"/>
<reference evidence="2" key="1">
    <citation type="submission" date="2023-08" db="EMBL/GenBank/DDBJ databases">
        <title>Chromosome-level Genome Assembly of mud carp (Cirrhinus molitorella).</title>
        <authorList>
            <person name="Liu H."/>
        </authorList>
    </citation>
    <scope>NUCLEOTIDE SEQUENCE</scope>
    <source>
        <strain evidence="2">Prfri</strain>
        <tissue evidence="2">Muscle</tissue>
    </source>
</reference>
<feature type="chain" id="PRO_5041735195" description="Secreted protein" evidence="1">
    <location>
        <begin position="20"/>
        <end position="105"/>
    </location>
</feature>
<organism evidence="2 3">
    <name type="scientific">Cirrhinus molitorella</name>
    <name type="common">mud carp</name>
    <dbReference type="NCBI Taxonomy" id="172907"/>
    <lineage>
        <taxon>Eukaryota</taxon>
        <taxon>Metazoa</taxon>
        <taxon>Chordata</taxon>
        <taxon>Craniata</taxon>
        <taxon>Vertebrata</taxon>
        <taxon>Euteleostomi</taxon>
        <taxon>Actinopterygii</taxon>
        <taxon>Neopterygii</taxon>
        <taxon>Teleostei</taxon>
        <taxon>Ostariophysi</taxon>
        <taxon>Cypriniformes</taxon>
        <taxon>Cyprinidae</taxon>
        <taxon>Labeoninae</taxon>
        <taxon>Labeonini</taxon>
        <taxon>Cirrhinus</taxon>
    </lineage>
</organism>
<evidence type="ECO:0000313" key="2">
    <source>
        <dbReference type="EMBL" id="KAK2879172.1"/>
    </source>
</evidence>